<evidence type="ECO:0000259" key="10">
    <source>
        <dbReference type="SMART" id="SM00481"/>
    </source>
</evidence>
<dbReference type="InterPro" id="IPR041931">
    <property type="entry name" value="DNA_pol3_alpha_thumb_dom"/>
</dbReference>
<feature type="domain" description="Polymerase/histidinol phosphatase N-terminal" evidence="10">
    <location>
        <begin position="4"/>
        <end position="71"/>
    </location>
</feature>
<sequence>MHIVHLHTHSHYSLLDGLAKIPELVMKAQEVGSPALALTDHGSLYGAIEFYKACKEAGIKPIIGCELYVAPRALTDREANTDRKPYHLTVLAKNMQGYKNLIKLVTIANLQGFYYKPRVDKELLKKNADGLIILSGCLASEFGRAARDGDTDKALAVAKEYMGIVGKDNYYIEIQPHQMADQLKANSVAHQVAKRIGRPVAVTNDIHYLNKEDEETHEVLLSINTGKDVDDAERMSLKGASVYMMTPEEILQALPNQEASIEETLKIAEKTQIDFEFGTSILPEFPLPAGETDTTAYLHKLTKEGLKKFYAPEMMEQAQKRLDYELSVIEKTGFGDYFLIVSDIVRWAKNAGIGVGPGRGSAAGSIVAYVLEITALDPLAYNLIFERFLNPDRISMPDIDLDFGDDRRGEVIDYIKQRYGDDHVAQIITFGVMKARLSVRDVTRSLALPYSLGDQIAKLIPVNVDLKEALTSVADLKALYESDPDAQKVLTFAQKLEGVVRHASTHAAGVVISKEPLVEYVPLQKSTTHSTRLTHSTGSGQAGDGEGVTTQFDMKMVEAIGLLKMDILGLANLTIMQNALRIIRKIDNKDIDIQTIPLDDKKTFQMLARAETVGVFQLESAGMQRYLRELKPTEIEDIISMVALYRPGPMDSIPDFIEGKHARKKITYLHPSLKPILKSTYGVIVTQDQVLEIARLFAGFTYGEADILRKAVGKKIKKMLDEQKEKFISGAMHTQAIDRDAAARVWDFIEPFARYGFNRAHAACYAFISYQTAYLKANFPHQFMAALLTSEHKNLDKVAVAIAECERMGMTVMPPDINQSFVEFGVVDSKLNPEHASNESEMHVERVENIPSDTPKRVIRFGLGAIKNVGEKAAALIVDERTAHGVFTSLEDFLTRIGGQVINKKVVESLAKSGALQTFAETNKILGGIDTIVKYSQQANKEKSTAQGDLFGSVVTIDVGTLDLPDASPASKKIRLAWEKEFLGIYVSEHPLKGYVTKMPHNVTPLGSLSSEKAETYVRVAGIAAQTKAITTKSNQKMAFMQFEDLSGSLEAVVFPSVLEKYASLLESNAPLVLDGRVNMKDGSIKLIVSAVYGIDDELPDFVRNNGNGGGHGNGYGNGNGYRSGNGDHTSGNNAPKIVKKDPVVVLTLPHNARRELLTQIKTCITGFPGDVPVRLLIPQNGTYHEVNIKTKITPDNACINQLKTLVGENNVQNP</sequence>
<comment type="catalytic activity">
    <reaction evidence="8">
        <text>DNA(n) + a 2'-deoxyribonucleoside 5'-triphosphate = DNA(n+1) + diphosphate</text>
        <dbReference type="Rhea" id="RHEA:22508"/>
        <dbReference type="Rhea" id="RHEA-COMP:17339"/>
        <dbReference type="Rhea" id="RHEA-COMP:17340"/>
        <dbReference type="ChEBI" id="CHEBI:33019"/>
        <dbReference type="ChEBI" id="CHEBI:61560"/>
        <dbReference type="ChEBI" id="CHEBI:173112"/>
        <dbReference type="EC" id="2.7.7.7"/>
    </reaction>
</comment>
<keyword evidence="4" id="KW-0808">Transferase</keyword>
<dbReference type="EC" id="2.7.7.7" evidence="2"/>
<comment type="subcellular location">
    <subcellularLocation>
        <location evidence="1">Cytoplasm</location>
    </subcellularLocation>
</comment>
<protein>
    <recommendedName>
        <fullName evidence="3">DNA polymerase III subunit alpha</fullName>
        <ecNumber evidence="2">2.7.7.7</ecNumber>
    </recommendedName>
</protein>
<evidence type="ECO:0000313" key="11">
    <source>
        <dbReference type="EMBL" id="PIS07142.1"/>
    </source>
</evidence>
<dbReference type="CDD" id="cd04485">
    <property type="entry name" value="DnaE_OBF"/>
    <property type="match status" value="1"/>
</dbReference>
<name>A0A2M6R9C4_9BACT</name>
<dbReference type="SMART" id="SM00481">
    <property type="entry name" value="POLIIIAc"/>
    <property type="match status" value="1"/>
</dbReference>
<dbReference type="InterPro" id="IPR029460">
    <property type="entry name" value="DNAPol_HHH"/>
</dbReference>
<evidence type="ECO:0000313" key="12">
    <source>
        <dbReference type="Proteomes" id="UP000231162"/>
    </source>
</evidence>
<proteinExistence type="predicted"/>
<organism evidence="11 12">
    <name type="scientific">Candidatus Berkelbacteria bacterium CG10_big_fil_rev_8_21_14_0_10_43_14</name>
    <dbReference type="NCBI Taxonomy" id="1974515"/>
    <lineage>
        <taxon>Bacteria</taxon>
        <taxon>Candidatus Berkelbacteria</taxon>
    </lineage>
</organism>
<reference evidence="12" key="1">
    <citation type="submission" date="2017-09" db="EMBL/GenBank/DDBJ databases">
        <title>Depth-based differentiation of microbial function through sediment-hosted aquifers and enrichment of novel symbionts in the deep terrestrial subsurface.</title>
        <authorList>
            <person name="Probst A.J."/>
            <person name="Ladd B."/>
            <person name="Jarett J.K."/>
            <person name="Geller-Mcgrath D.E."/>
            <person name="Sieber C.M.K."/>
            <person name="Emerson J.B."/>
            <person name="Anantharaman K."/>
            <person name="Thomas B.C."/>
            <person name="Malmstrom R."/>
            <person name="Stieglmeier M."/>
            <person name="Klingl A."/>
            <person name="Woyke T."/>
            <person name="Ryan C.M."/>
            <person name="Banfield J.F."/>
        </authorList>
    </citation>
    <scope>NUCLEOTIDE SEQUENCE [LARGE SCALE GENOMIC DNA]</scope>
</reference>
<evidence type="ECO:0000256" key="5">
    <source>
        <dbReference type="ARBA" id="ARBA00022695"/>
    </source>
</evidence>
<dbReference type="NCBIfam" id="TIGR00594">
    <property type="entry name" value="polc"/>
    <property type="match status" value="1"/>
</dbReference>
<dbReference type="EMBL" id="PEZX01000014">
    <property type="protein sequence ID" value="PIS07142.1"/>
    <property type="molecule type" value="Genomic_DNA"/>
</dbReference>
<comment type="caution">
    <text evidence="11">The sequence shown here is derived from an EMBL/GenBank/DDBJ whole genome shotgun (WGS) entry which is preliminary data.</text>
</comment>
<evidence type="ECO:0000256" key="2">
    <source>
        <dbReference type="ARBA" id="ARBA00012417"/>
    </source>
</evidence>
<dbReference type="Pfam" id="PF01336">
    <property type="entry name" value="tRNA_anti-codon"/>
    <property type="match status" value="1"/>
</dbReference>
<keyword evidence="7" id="KW-0239">DNA-directed DNA polymerase</keyword>
<feature type="compositionally biased region" description="Gly residues" evidence="9">
    <location>
        <begin position="1114"/>
        <end position="1124"/>
    </location>
</feature>
<dbReference type="InterPro" id="IPR004805">
    <property type="entry name" value="DnaE2/DnaE/PolC"/>
</dbReference>
<feature type="region of interest" description="Disordered" evidence="9">
    <location>
        <begin position="1114"/>
        <end position="1136"/>
    </location>
</feature>
<dbReference type="GO" id="GO:0008408">
    <property type="term" value="F:3'-5' exonuclease activity"/>
    <property type="evidence" value="ECO:0007669"/>
    <property type="project" value="InterPro"/>
</dbReference>
<dbReference type="GO" id="GO:0006260">
    <property type="term" value="P:DNA replication"/>
    <property type="evidence" value="ECO:0007669"/>
    <property type="project" value="UniProtKB-KW"/>
</dbReference>
<dbReference type="InterPro" id="IPR004365">
    <property type="entry name" value="NA-bd_OB_tRNA"/>
</dbReference>
<dbReference type="InterPro" id="IPR040982">
    <property type="entry name" value="DNA_pol3_finger"/>
</dbReference>
<dbReference type="Pfam" id="PF07733">
    <property type="entry name" value="DNA_pol3_alpha"/>
    <property type="match status" value="1"/>
</dbReference>
<dbReference type="Gene3D" id="1.10.10.1600">
    <property type="entry name" value="Bacterial DNA polymerase III alpha subunit, thumb domain"/>
    <property type="match status" value="1"/>
</dbReference>
<evidence type="ECO:0000256" key="4">
    <source>
        <dbReference type="ARBA" id="ARBA00022679"/>
    </source>
</evidence>
<dbReference type="InterPro" id="IPR016195">
    <property type="entry name" value="Pol/histidinol_Pase-like"/>
</dbReference>
<dbReference type="GO" id="GO:0003887">
    <property type="term" value="F:DNA-directed DNA polymerase activity"/>
    <property type="evidence" value="ECO:0007669"/>
    <property type="project" value="UniProtKB-KW"/>
</dbReference>
<keyword evidence="5" id="KW-0548">Nucleotidyltransferase</keyword>
<dbReference type="AlphaFoldDB" id="A0A2M6R9C4"/>
<evidence type="ECO:0000256" key="1">
    <source>
        <dbReference type="ARBA" id="ARBA00004496"/>
    </source>
</evidence>
<evidence type="ECO:0000256" key="8">
    <source>
        <dbReference type="ARBA" id="ARBA00049244"/>
    </source>
</evidence>
<dbReference type="Proteomes" id="UP000231162">
    <property type="component" value="Unassembled WGS sequence"/>
</dbReference>
<dbReference type="NCBIfam" id="NF005298">
    <property type="entry name" value="PRK06826.1"/>
    <property type="match status" value="1"/>
</dbReference>
<dbReference type="Pfam" id="PF14579">
    <property type="entry name" value="HHH_6"/>
    <property type="match status" value="1"/>
</dbReference>
<dbReference type="PANTHER" id="PTHR32294">
    <property type="entry name" value="DNA POLYMERASE III SUBUNIT ALPHA"/>
    <property type="match status" value="1"/>
</dbReference>
<dbReference type="InterPro" id="IPR011708">
    <property type="entry name" value="DNA_pol3_alpha_NTPase_dom"/>
</dbReference>
<dbReference type="CDD" id="cd12113">
    <property type="entry name" value="PHP_PolIIIA_DnaE3"/>
    <property type="match status" value="1"/>
</dbReference>
<dbReference type="InterPro" id="IPR010994">
    <property type="entry name" value="RuvA_2-like"/>
</dbReference>
<evidence type="ECO:0000256" key="3">
    <source>
        <dbReference type="ARBA" id="ARBA00019114"/>
    </source>
</evidence>
<dbReference type="SUPFAM" id="SSF89550">
    <property type="entry name" value="PHP domain-like"/>
    <property type="match status" value="1"/>
</dbReference>
<accession>A0A2M6R9C4</accession>
<evidence type="ECO:0000256" key="9">
    <source>
        <dbReference type="SAM" id="MobiDB-lite"/>
    </source>
</evidence>
<gene>
    <name evidence="11" type="ORF">COT79_00755</name>
</gene>
<dbReference type="PANTHER" id="PTHR32294:SF0">
    <property type="entry name" value="DNA POLYMERASE III SUBUNIT ALPHA"/>
    <property type="match status" value="1"/>
</dbReference>
<dbReference type="InterPro" id="IPR003141">
    <property type="entry name" value="Pol/His_phosphatase_N"/>
</dbReference>
<dbReference type="Pfam" id="PF02811">
    <property type="entry name" value="PHP"/>
    <property type="match status" value="1"/>
</dbReference>
<evidence type="ECO:0000256" key="7">
    <source>
        <dbReference type="ARBA" id="ARBA00022932"/>
    </source>
</evidence>
<dbReference type="InterPro" id="IPR004013">
    <property type="entry name" value="PHP_dom"/>
</dbReference>
<dbReference type="NCBIfam" id="NF004226">
    <property type="entry name" value="PRK05673.1"/>
    <property type="match status" value="1"/>
</dbReference>
<dbReference type="Pfam" id="PF17657">
    <property type="entry name" value="DNA_pol3_finger"/>
    <property type="match status" value="1"/>
</dbReference>
<dbReference type="Gene3D" id="3.20.20.140">
    <property type="entry name" value="Metal-dependent hydrolases"/>
    <property type="match status" value="1"/>
</dbReference>
<dbReference type="SUPFAM" id="SSF47781">
    <property type="entry name" value="RuvA domain 2-like"/>
    <property type="match status" value="1"/>
</dbReference>
<keyword evidence="6" id="KW-0235">DNA replication</keyword>
<dbReference type="GO" id="GO:0005737">
    <property type="term" value="C:cytoplasm"/>
    <property type="evidence" value="ECO:0007669"/>
    <property type="project" value="UniProtKB-SubCell"/>
</dbReference>
<dbReference type="Gene3D" id="1.10.150.870">
    <property type="match status" value="1"/>
</dbReference>
<dbReference type="GO" id="GO:0003676">
    <property type="term" value="F:nucleic acid binding"/>
    <property type="evidence" value="ECO:0007669"/>
    <property type="project" value="InterPro"/>
</dbReference>
<evidence type="ECO:0000256" key="6">
    <source>
        <dbReference type="ARBA" id="ARBA00022705"/>
    </source>
</evidence>